<feature type="transmembrane region" description="Helical" evidence="5">
    <location>
        <begin position="117"/>
        <end position="140"/>
    </location>
</feature>
<dbReference type="PANTHER" id="PTHR23501:SF43">
    <property type="entry name" value="MULTIDRUG TRANSPORTER, PUTATIVE (AFU_ORTHOLOGUE AFUA_6G03040)-RELATED"/>
    <property type="match status" value="1"/>
</dbReference>
<keyword evidence="2 5" id="KW-0812">Transmembrane</keyword>
<dbReference type="Gene3D" id="1.20.1720.10">
    <property type="entry name" value="Multidrug resistance protein D"/>
    <property type="match status" value="1"/>
</dbReference>
<dbReference type="InterPro" id="IPR020846">
    <property type="entry name" value="MFS_dom"/>
</dbReference>
<evidence type="ECO:0000256" key="4">
    <source>
        <dbReference type="ARBA" id="ARBA00023136"/>
    </source>
</evidence>
<dbReference type="AlphaFoldDB" id="C6HDN7"/>
<dbReference type="Pfam" id="PF07690">
    <property type="entry name" value="MFS_1"/>
    <property type="match status" value="1"/>
</dbReference>
<comment type="subcellular location">
    <subcellularLocation>
        <location evidence="1">Membrane</location>
        <topology evidence="1">Multi-pass membrane protein</topology>
    </subcellularLocation>
</comment>
<evidence type="ECO:0000256" key="2">
    <source>
        <dbReference type="ARBA" id="ARBA00022692"/>
    </source>
</evidence>
<dbReference type="InterPro" id="IPR036259">
    <property type="entry name" value="MFS_trans_sf"/>
</dbReference>
<dbReference type="GO" id="GO:0022857">
    <property type="term" value="F:transmembrane transporter activity"/>
    <property type="evidence" value="ECO:0007669"/>
    <property type="project" value="InterPro"/>
</dbReference>
<feature type="transmembrane region" description="Helical" evidence="5">
    <location>
        <begin position="293"/>
        <end position="315"/>
    </location>
</feature>
<evidence type="ECO:0000256" key="5">
    <source>
        <dbReference type="SAM" id="Phobius"/>
    </source>
</evidence>
<dbReference type="EMBL" id="GG692423">
    <property type="protein sequence ID" value="EER41671.1"/>
    <property type="molecule type" value="Genomic_DNA"/>
</dbReference>
<evidence type="ECO:0000256" key="1">
    <source>
        <dbReference type="ARBA" id="ARBA00004141"/>
    </source>
</evidence>
<keyword evidence="3 5" id="KW-1133">Transmembrane helix</keyword>
<feature type="transmembrane region" description="Helical" evidence="5">
    <location>
        <begin position="189"/>
        <end position="208"/>
    </location>
</feature>
<dbReference type="Proteomes" id="UP000002624">
    <property type="component" value="Unassembled WGS sequence"/>
</dbReference>
<proteinExistence type="predicted"/>
<evidence type="ECO:0000256" key="3">
    <source>
        <dbReference type="ARBA" id="ARBA00022989"/>
    </source>
</evidence>
<dbReference type="HOGENOM" id="CLU_534149_0_0_1"/>
<evidence type="ECO:0000313" key="7">
    <source>
        <dbReference type="EMBL" id="EER41671.1"/>
    </source>
</evidence>
<organism evidence="7 8">
    <name type="scientific">Ajellomyces capsulatus (strain H143)</name>
    <name type="common">Darling's disease fungus</name>
    <name type="synonym">Histoplasma capsulatum</name>
    <dbReference type="NCBI Taxonomy" id="544712"/>
    <lineage>
        <taxon>Eukaryota</taxon>
        <taxon>Fungi</taxon>
        <taxon>Dikarya</taxon>
        <taxon>Ascomycota</taxon>
        <taxon>Pezizomycotina</taxon>
        <taxon>Eurotiomycetes</taxon>
        <taxon>Eurotiomycetidae</taxon>
        <taxon>Onygenales</taxon>
        <taxon>Ajellomycetaceae</taxon>
        <taxon>Histoplasma</taxon>
    </lineage>
</organism>
<protein>
    <submittedName>
        <fullName evidence="7">MFS multidrug transporter</fullName>
    </submittedName>
</protein>
<evidence type="ECO:0000313" key="8">
    <source>
        <dbReference type="Proteomes" id="UP000002624"/>
    </source>
</evidence>
<feature type="domain" description="Major facilitator superfamily (MFS) profile" evidence="6">
    <location>
        <begin position="110"/>
        <end position="527"/>
    </location>
</feature>
<dbReference type="PANTHER" id="PTHR23501">
    <property type="entry name" value="MAJOR FACILITATOR SUPERFAMILY"/>
    <property type="match status" value="1"/>
</dbReference>
<feature type="transmembrane region" description="Helical" evidence="5">
    <location>
        <begin position="447"/>
        <end position="467"/>
    </location>
</feature>
<dbReference type="GO" id="GO:0005886">
    <property type="term" value="C:plasma membrane"/>
    <property type="evidence" value="ECO:0007669"/>
    <property type="project" value="TreeGrafter"/>
</dbReference>
<dbReference type="OMA" id="HRIMEDI"/>
<dbReference type="PROSITE" id="PS50850">
    <property type="entry name" value="MFS"/>
    <property type="match status" value="1"/>
</dbReference>
<dbReference type="STRING" id="544712.C6HDN7"/>
<dbReference type="SUPFAM" id="SSF103473">
    <property type="entry name" value="MFS general substrate transporter"/>
    <property type="match status" value="1"/>
</dbReference>
<feature type="transmembrane region" description="Helical" evidence="5">
    <location>
        <begin position="411"/>
        <end position="435"/>
    </location>
</feature>
<feature type="transmembrane region" description="Helical" evidence="5">
    <location>
        <begin position="265"/>
        <end position="287"/>
    </location>
</feature>
<feature type="transmembrane region" description="Helical" evidence="5">
    <location>
        <begin position="371"/>
        <end position="391"/>
    </location>
</feature>
<dbReference type="InterPro" id="IPR011701">
    <property type="entry name" value="MFS"/>
</dbReference>
<dbReference type="VEuPathDB" id="FungiDB:HCDG_04318"/>
<reference evidence="8" key="1">
    <citation type="submission" date="2009-05" db="EMBL/GenBank/DDBJ databases">
        <title>The genome sequence of Ajellomyces capsulatus strain H143.</title>
        <authorList>
            <person name="Champion M."/>
            <person name="Cuomo C.A."/>
            <person name="Ma L.-J."/>
            <person name="Henn M.R."/>
            <person name="Sil A."/>
            <person name="Goldman B."/>
            <person name="Young S.K."/>
            <person name="Kodira C.D."/>
            <person name="Zeng Q."/>
            <person name="Koehrsen M."/>
            <person name="Alvarado L."/>
            <person name="Berlin A.M."/>
            <person name="Borenstein D."/>
            <person name="Chen Z."/>
            <person name="Engels R."/>
            <person name="Freedman E."/>
            <person name="Gellesch M."/>
            <person name="Goldberg J."/>
            <person name="Griggs A."/>
            <person name="Gujja S."/>
            <person name="Heiman D.I."/>
            <person name="Hepburn T.A."/>
            <person name="Howarth C."/>
            <person name="Jen D."/>
            <person name="Larson L."/>
            <person name="Lewis B."/>
            <person name="Mehta T."/>
            <person name="Park D."/>
            <person name="Pearson M."/>
            <person name="Roberts A."/>
            <person name="Saif S."/>
            <person name="Shea T.D."/>
            <person name="Shenoy N."/>
            <person name="Sisk P."/>
            <person name="Stolte C."/>
            <person name="Sykes S."/>
            <person name="Walk T."/>
            <person name="White J."/>
            <person name="Yandava C."/>
            <person name="Klein B."/>
            <person name="McEwen J.G."/>
            <person name="Puccia R."/>
            <person name="Goldman G.H."/>
            <person name="Felipe M.S."/>
            <person name="Nino-Vega G."/>
            <person name="San-Blas G."/>
            <person name="Taylor J.W."/>
            <person name="Mendoza L."/>
            <person name="Galagan J.E."/>
            <person name="Nusbaum C."/>
            <person name="Birren B.W."/>
        </authorList>
    </citation>
    <scope>NUCLEOTIDE SEQUENCE [LARGE SCALE GENOMIC DNA]</scope>
    <source>
        <strain evidence="8">H143</strain>
    </source>
</reference>
<feature type="transmembrane region" description="Helical" evidence="5">
    <location>
        <begin position="336"/>
        <end position="356"/>
    </location>
</feature>
<evidence type="ECO:0000259" key="6">
    <source>
        <dbReference type="PROSITE" id="PS50850"/>
    </source>
</evidence>
<accession>C6HDN7</accession>
<feature type="transmembrane region" description="Helical" evidence="5">
    <location>
        <begin position="228"/>
        <end position="253"/>
    </location>
</feature>
<keyword evidence="4 5" id="KW-0472">Membrane</keyword>
<name>C6HDN7_AJECH</name>
<gene>
    <name evidence="7" type="ORF">HCDG_04318</name>
</gene>
<sequence>MAVNMLQTRIKVRSPTTHLDAPCYICRVNEMTVAGQVISTNPAPDSYVPTTTTWCHYRHVLSDLERKQWHVYIDARFRLRRRNSMTSNTKEHVLPAIDVDEAGEPDQQKELSRDGELNYITGWGLSFLSIGMALSTFLVNLEITIVSTSLVSIANDLDDFGPTSWILIKLAGGLVIWAKLSDLLGRKPIFVASLLIFAAFSGGCGAAQTMTQLYQSISFWDLIAYTNILIRIVCRAFQGIGGGGIYALIMVMLYELVPPPRYPAYAALLTTMVASSFALGPVFGGLILRGASWRWVFLLNVPASAIATGIILFAVPRDFPNQGRSRSQSPKPGLAAADFTGAILMVSTLALLIVAFEEAASNLSWTIPTFIGRLCAAVITLAAFMISQWYASRLSSVVEPVLPWRFCQSRLIVGLLLSSFMTGAVSITCIIQIPIRYQTAVGGTPLQAGIKLIPLALFQIVGLVFLSRGSPSNPDWRGLNGIEVVIGLGTGCNIGTAALLTPWTVEKRDIVSAMQEVRNFCDFETIH</sequence>